<protein>
    <submittedName>
        <fullName evidence="1">Uncharacterized protein</fullName>
    </submittedName>
</protein>
<proteinExistence type="predicted"/>
<reference evidence="1 2" key="1">
    <citation type="submission" date="2023-10" db="EMBL/GenBank/DDBJ databases">
        <title>Genome-Wide Identification Analysis in wild type Solanum Pinnatisectum Reveals Some Genes Defensing Phytophthora Infestans.</title>
        <authorList>
            <person name="Sun C."/>
        </authorList>
    </citation>
    <scope>NUCLEOTIDE SEQUENCE [LARGE SCALE GENOMIC DNA]</scope>
    <source>
        <strain evidence="1">LQN</strain>
        <tissue evidence="1">Leaf</tissue>
    </source>
</reference>
<keyword evidence="2" id="KW-1185">Reference proteome</keyword>
<dbReference type="AlphaFoldDB" id="A0AAV9MK22"/>
<name>A0AAV9MK22_9SOLN</name>
<gene>
    <name evidence="1" type="ORF">R3W88_001041</name>
</gene>
<sequence length="230" mass="25926">MLKQLSINVTLIEALEQMPGYAKFMIDLVTKKRVVNFENDERLHHCSAIATRSLVQKKEDPGAFTIPCTIGLLHFTKVLCDLGVSINLMPLSIYKKLGIRAPKPTAIRLLMADRTVKKPIGVLQDVLVKVESFIFSADFVILDCEVDFNDPIILGRPFLDVGRALVDMERGHMQFQLNHEEVTFIIYRSMKQVGDLKSVSVVNHIRERGSDVSIEERLGVDALAVVMMNF</sequence>
<dbReference type="EMBL" id="JAWPEI010000001">
    <property type="protein sequence ID" value="KAK4737344.1"/>
    <property type="molecule type" value="Genomic_DNA"/>
</dbReference>
<accession>A0AAV9MK22</accession>
<dbReference type="PANTHER" id="PTHR33067">
    <property type="entry name" value="RNA-DIRECTED DNA POLYMERASE-RELATED"/>
    <property type="match status" value="1"/>
</dbReference>
<dbReference type="PANTHER" id="PTHR33067:SF9">
    <property type="entry name" value="RNA-DIRECTED DNA POLYMERASE"/>
    <property type="match status" value="1"/>
</dbReference>
<dbReference type="CDD" id="cd00303">
    <property type="entry name" value="retropepsin_like"/>
    <property type="match status" value="1"/>
</dbReference>
<dbReference type="Gene3D" id="2.40.70.10">
    <property type="entry name" value="Acid Proteases"/>
    <property type="match status" value="1"/>
</dbReference>
<organism evidence="1 2">
    <name type="scientific">Solanum pinnatisectum</name>
    <name type="common">tansyleaf nightshade</name>
    <dbReference type="NCBI Taxonomy" id="50273"/>
    <lineage>
        <taxon>Eukaryota</taxon>
        <taxon>Viridiplantae</taxon>
        <taxon>Streptophyta</taxon>
        <taxon>Embryophyta</taxon>
        <taxon>Tracheophyta</taxon>
        <taxon>Spermatophyta</taxon>
        <taxon>Magnoliopsida</taxon>
        <taxon>eudicotyledons</taxon>
        <taxon>Gunneridae</taxon>
        <taxon>Pentapetalae</taxon>
        <taxon>asterids</taxon>
        <taxon>lamiids</taxon>
        <taxon>Solanales</taxon>
        <taxon>Solanaceae</taxon>
        <taxon>Solanoideae</taxon>
        <taxon>Solaneae</taxon>
        <taxon>Solanum</taxon>
    </lineage>
</organism>
<dbReference type="InterPro" id="IPR021109">
    <property type="entry name" value="Peptidase_aspartic_dom_sf"/>
</dbReference>
<comment type="caution">
    <text evidence="1">The sequence shown here is derived from an EMBL/GenBank/DDBJ whole genome shotgun (WGS) entry which is preliminary data.</text>
</comment>
<evidence type="ECO:0000313" key="2">
    <source>
        <dbReference type="Proteomes" id="UP001311915"/>
    </source>
</evidence>
<dbReference type="Proteomes" id="UP001311915">
    <property type="component" value="Unassembled WGS sequence"/>
</dbReference>
<evidence type="ECO:0000313" key="1">
    <source>
        <dbReference type="EMBL" id="KAK4737344.1"/>
    </source>
</evidence>